<feature type="domain" description="Glycosyl hydrolase family 13 catalytic" evidence="5">
    <location>
        <begin position="257"/>
        <end position="660"/>
    </location>
</feature>
<dbReference type="InterPro" id="IPR006047">
    <property type="entry name" value="GH13_cat_dom"/>
</dbReference>
<dbReference type="InterPro" id="IPR045857">
    <property type="entry name" value="O16G_dom_2"/>
</dbReference>
<evidence type="ECO:0000256" key="1">
    <source>
        <dbReference type="ARBA" id="ARBA00001657"/>
    </source>
</evidence>
<evidence type="ECO:0000256" key="3">
    <source>
        <dbReference type="SAM" id="MobiDB-lite"/>
    </source>
</evidence>
<evidence type="ECO:0000259" key="5">
    <source>
        <dbReference type="SMART" id="SM00642"/>
    </source>
</evidence>
<dbReference type="GO" id="GO:0004558">
    <property type="term" value="F:alpha-1,4-glucosidase activity"/>
    <property type="evidence" value="ECO:0007669"/>
    <property type="project" value="UniProtKB-EC"/>
</dbReference>
<keyword evidence="4" id="KW-0472">Membrane</keyword>
<name>A0A0B2VCH2_TOXCA</name>
<evidence type="ECO:0000256" key="4">
    <source>
        <dbReference type="SAM" id="Phobius"/>
    </source>
</evidence>
<dbReference type="Gene3D" id="3.90.400.10">
    <property type="entry name" value="Oligo-1,6-glucosidase, Domain 2"/>
    <property type="match status" value="1"/>
</dbReference>
<evidence type="ECO:0000313" key="7">
    <source>
        <dbReference type="Proteomes" id="UP000031036"/>
    </source>
</evidence>
<dbReference type="OMA" id="PNGEKWA"/>
<gene>
    <name evidence="6" type="primary">Slc3a1</name>
    <name evidence="6" type="ORF">Tcan_11915</name>
</gene>
<dbReference type="AlphaFoldDB" id="A0A0B2VCH2"/>
<evidence type="ECO:0000256" key="2">
    <source>
        <dbReference type="ARBA" id="ARBA00012741"/>
    </source>
</evidence>
<reference evidence="6 7" key="1">
    <citation type="submission" date="2014-11" db="EMBL/GenBank/DDBJ databases">
        <title>Genetic blueprint of the zoonotic pathogen Toxocara canis.</title>
        <authorList>
            <person name="Zhu X.-Q."/>
            <person name="Korhonen P.K."/>
            <person name="Cai H."/>
            <person name="Young N.D."/>
            <person name="Nejsum P."/>
            <person name="von Samson-Himmelstjerna G."/>
            <person name="Boag P.R."/>
            <person name="Tan P."/>
            <person name="Li Q."/>
            <person name="Min J."/>
            <person name="Yang Y."/>
            <person name="Wang X."/>
            <person name="Fang X."/>
            <person name="Hall R.S."/>
            <person name="Hofmann A."/>
            <person name="Sternberg P.W."/>
            <person name="Jex A.R."/>
            <person name="Gasser R.B."/>
        </authorList>
    </citation>
    <scope>NUCLEOTIDE SEQUENCE [LARGE SCALE GENOMIC DNA]</scope>
    <source>
        <strain evidence="6">PN_DK_2014</strain>
    </source>
</reference>
<feature type="transmembrane region" description="Helical" evidence="4">
    <location>
        <begin position="214"/>
        <end position="237"/>
    </location>
</feature>
<dbReference type="PANTHER" id="PTHR10357:SF230">
    <property type="entry name" value="GLYCOSYL HYDROLASE FAMILY 13 CATALYTIC DOMAIN-CONTAINING PROTEIN"/>
    <property type="match status" value="1"/>
</dbReference>
<keyword evidence="4" id="KW-1133">Transmembrane helix</keyword>
<protein>
    <recommendedName>
        <fullName evidence="2">alpha-glucosidase</fullName>
        <ecNumber evidence="2">3.2.1.20</ecNumber>
    </recommendedName>
</protein>
<comment type="catalytic activity">
    <reaction evidence="1">
        <text>Hydrolysis of terminal, non-reducing (1-&gt;4)-linked alpha-D-glucose residues with release of alpha-D-glucose.</text>
        <dbReference type="EC" id="3.2.1.20"/>
    </reaction>
</comment>
<dbReference type="GO" id="GO:0005975">
    <property type="term" value="P:carbohydrate metabolic process"/>
    <property type="evidence" value="ECO:0007669"/>
    <property type="project" value="InterPro"/>
</dbReference>
<sequence>MSAKDVLMPGPQGKTPRLYEVEKGHKNESYIVAIMGNKVPPPIKFVKDGQPPVEPSHGDPSNVVLLPKDPSPAEIPLPRYEPLQKGVQPPNKYEPTSKPEPPTRYVPSSRSEPPPTRYEPTKRQPEPPVRYEPTTRSQPPPTKYEPTVGTNQPTKQPLTKIEEGSPKSEPLPKDELLPKHEPPFPGEEPRDNFGLTLAEVEKYKNDPFWRTLRWILFVLFWLLWILMFLAAILIVALSPGCVAKVAPSWWQSAIAYHIWTPSFQDSDGNGLGDLNGAVDRLENVRRLGVHAVWAAPFLLSDNFNDAIRDHRAIDSKLGVNADGDKFIEAVHDKGMKVVMSMPVGVTSNEHDWFIRSSKASLPENANYSGYYHWRRTGSPPFMSEFKNTSIYYMHYEDKPNWPVINWQNSGLRQEMFDIFSYWIDKGVDGFQLSGIEYLARTSEGNAPNWPAIYDVLRDIKDHVETYANQSKVANGKKIILYAYRDNAKENDKRSLASSGLDSVVNYELGMVGRGNQICYTNEDSVAGCVHELLSDVLSFHKDNEEVIPMWEFGNPSLSRLASRVQSSKQGELLTMIQLLLPGTNSIYYGEEIGMRDLANDSTAIPQRGAMQWDDSRNAGFSTAETPQIDVNPDYKEVNWARQYGQSRSQLKMFQKLAKMRKRDETLAYGDAHIGDLINNGFTLTRYRDEQNSTQGNAIVGAFNFGTSAVSLPLNEIPMLEGMNLGKGEVVTATTNAEGYYPRQPIDLSAGAVTLPAEEGIVIKFST</sequence>
<dbReference type="Gene3D" id="3.20.20.80">
    <property type="entry name" value="Glycosidases"/>
    <property type="match status" value="2"/>
</dbReference>
<feature type="compositionally biased region" description="Polar residues" evidence="3">
    <location>
        <begin position="148"/>
        <end position="157"/>
    </location>
</feature>
<dbReference type="Pfam" id="PF16028">
    <property type="entry name" value="SLC3A2_N"/>
    <property type="match status" value="1"/>
</dbReference>
<dbReference type="EC" id="3.2.1.20" evidence="2"/>
<evidence type="ECO:0000313" key="6">
    <source>
        <dbReference type="EMBL" id="KHN79203.1"/>
    </source>
</evidence>
<keyword evidence="7" id="KW-1185">Reference proteome</keyword>
<feature type="region of interest" description="Disordered" evidence="3">
    <location>
        <begin position="40"/>
        <end position="190"/>
    </location>
</feature>
<keyword evidence="4" id="KW-0812">Transmembrane</keyword>
<dbReference type="STRING" id="6265.A0A0B2VCH2"/>
<dbReference type="OrthoDB" id="1740265at2759"/>
<dbReference type="SUPFAM" id="SSF51445">
    <property type="entry name" value="(Trans)glycosidases"/>
    <property type="match status" value="1"/>
</dbReference>
<organism evidence="6 7">
    <name type="scientific">Toxocara canis</name>
    <name type="common">Canine roundworm</name>
    <dbReference type="NCBI Taxonomy" id="6265"/>
    <lineage>
        <taxon>Eukaryota</taxon>
        <taxon>Metazoa</taxon>
        <taxon>Ecdysozoa</taxon>
        <taxon>Nematoda</taxon>
        <taxon>Chromadorea</taxon>
        <taxon>Rhabditida</taxon>
        <taxon>Spirurina</taxon>
        <taxon>Ascaridomorpha</taxon>
        <taxon>Ascaridoidea</taxon>
        <taxon>Toxocaridae</taxon>
        <taxon>Toxocara</taxon>
    </lineage>
</organism>
<proteinExistence type="predicted"/>
<dbReference type="PANTHER" id="PTHR10357">
    <property type="entry name" value="ALPHA-AMYLASE FAMILY MEMBER"/>
    <property type="match status" value="1"/>
</dbReference>
<dbReference type="Pfam" id="PF00128">
    <property type="entry name" value="Alpha-amylase"/>
    <property type="match status" value="1"/>
</dbReference>
<dbReference type="InterPro" id="IPR031984">
    <property type="entry name" value="SLC3A2_N"/>
</dbReference>
<dbReference type="SMART" id="SM00642">
    <property type="entry name" value="Aamy"/>
    <property type="match status" value="1"/>
</dbReference>
<feature type="compositionally biased region" description="Basic and acidic residues" evidence="3">
    <location>
        <begin position="160"/>
        <end position="190"/>
    </location>
</feature>
<comment type="caution">
    <text evidence="6">The sequence shown here is derived from an EMBL/GenBank/DDBJ whole genome shotgun (WGS) entry which is preliminary data.</text>
</comment>
<dbReference type="EMBL" id="JPKZ01001930">
    <property type="protein sequence ID" value="KHN79203.1"/>
    <property type="molecule type" value="Genomic_DNA"/>
</dbReference>
<accession>A0A0B2VCH2</accession>
<dbReference type="Proteomes" id="UP000031036">
    <property type="component" value="Unassembled WGS sequence"/>
</dbReference>
<dbReference type="InterPro" id="IPR017853">
    <property type="entry name" value="GH"/>
</dbReference>